<evidence type="ECO:0000256" key="5">
    <source>
        <dbReference type="ARBA" id="ARBA00022933"/>
    </source>
</evidence>
<proteinExistence type="inferred from homology"/>
<feature type="signal peptide" evidence="7">
    <location>
        <begin position="1"/>
        <end position="21"/>
    </location>
</feature>
<dbReference type="Pfam" id="PF08806">
    <property type="entry name" value="Sep15_SelM"/>
    <property type="match status" value="1"/>
</dbReference>
<dbReference type="PANTHER" id="PTHR13077">
    <property type="entry name" value="SELENOPROTEIN F"/>
    <property type="match status" value="1"/>
</dbReference>
<organism evidence="9">
    <name type="scientific">Dunaliella tertiolecta</name>
    <name type="common">Green alga</name>
    <dbReference type="NCBI Taxonomy" id="3047"/>
    <lineage>
        <taxon>Eukaryota</taxon>
        <taxon>Viridiplantae</taxon>
        <taxon>Chlorophyta</taxon>
        <taxon>core chlorophytes</taxon>
        <taxon>Chlorophyceae</taxon>
        <taxon>CS clade</taxon>
        <taxon>Chlamydomonadales</taxon>
        <taxon>Dunaliellaceae</taxon>
        <taxon>Dunaliella</taxon>
    </lineage>
</organism>
<sequence length="141" mass="15844">MRSFVVAALCLQLAFTALGSAGTFEECKEKGFMQGDLMCSSCGLIKDEELIEDCQKCCTHAVKYRSAILEVCPMKLSRLPEIKAFLEDSAHKYQRLKVRTPLNASPRLRLTQEDGSSDSIRVDLWKKTALEDFFSARMLPS</sequence>
<evidence type="ECO:0000256" key="2">
    <source>
        <dbReference type="ARBA" id="ARBA00005742"/>
    </source>
</evidence>
<evidence type="ECO:0000256" key="7">
    <source>
        <dbReference type="SAM" id="SignalP"/>
    </source>
</evidence>
<keyword evidence="4" id="KW-0256">Endoplasmic reticulum</keyword>
<feature type="domain" description="Selenoprotein F/M" evidence="8">
    <location>
        <begin position="67"/>
        <end position="137"/>
    </location>
</feature>
<evidence type="ECO:0000256" key="3">
    <source>
        <dbReference type="ARBA" id="ARBA00022729"/>
    </source>
</evidence>
<dbReference type="InterPro" id="IPR014912">
    <property type="entry name" value="Sep15_SelM_dom"/>
</dbReference>
<dbReference type="InterPro" id="IPR039992">
    <property type="entry name" value="Sep15_SelM"/>
</dbReference>
<dbReference type="Gene3D" id="3.40.30.50">
    <property type="entry name" value="Sep15/SelM thioredoxin-like domain, active-site redox motif"/>
    <property type="match status" value="1"/>
</dbReference>
<dbReference type="PANTHER" id="PTHR13077:SF6">
    <property type="entry name" value="SELENOPROTEIN F"/>
    <property type="match status" value="1"/>
</dbReference>
<dbReference type="GO" id="GO:0005788">
    <property type="term" value="C:endoplasmic reticulum lumen"/>
    <property type="evidence" value="ECO:0007669"/>
    <property type="project" value="UniProtKB-SubCell"/>
</dbReference>
<reference evidence="9" key="1">
    <citation type="submission" date="2021-01" db="EMBL/GenBank/DDBJ databases">
        <authorList>
            <person name="Corre E."/>
            <person name="Pelletier E."/>
            <person name="Niang G."/>
            <person name="Scheremetjew M."/>
            <person name="Finn R."/>
            <person name="Kale V."/>
            <person name="Holt S."/>
            <person name="Cochrane G."/>
            <person name="Meng A."/>
            <person name="Brown T."/>
            <person name="Cohen L."/>
        </authorList>
    </citation>
    <scope>NUCLEOTIDE SEQUENCE</scope>
    <source>
        <strain evidence="9">CCMP1320</strain>
    </source>
</reference>
<accession>A0A7S3VJJ7</accession>
<comment type="similarity">
    <text evidence="2">Belongs to the selenoprotein M/F family.</text>
</comment>
<protein>
    <recommendedName>
        <fullName evidence="6">Selenoprotein F</fullName>
    </recommendedName>
</protein>
<evidence type="ECO:0000256" key="1">
    <source>
        <dbReference type="ARBA" id="ARBA00004319"/>
    </source>
</evidence>
<evidence type="ECO:0000259" key="8">
    <source>
        <dbReference type="Pfam" id="PF08806"/>
    </source>
</evidence>
<dbReference type="SUPFAM" id="SSF52833">
    <property type="entry name" value="Thioredoxin-like"/>
    <property type="match status" value="1"/>
</dbReference>
<feature type="chain" id="PRO_5030923815" description="Selenoprotein F" evidence="7">
    <location>
        <begin position="22"/>
        <end position="141"/>
    </location>
</feature>
<keyword evidence="3 7" id="KW-0732">Signal</keyword>
<dbReference type="InterPro" id="IPR038219">
    <property type="entry name" value="Sep15/SelM_sf"/>
</dbReference>
<dbReference type="AlphaFoldDB" id="A0A7S3VJJ7"/>
<evidence type="ECO:0000256" key="6">
    <source>
        <dbReference type="ARBA" id="ARBA00040775"/>
    </source>
</evidence>
<dbReference type="GO" id="GO:0016491">
    <property type="term" value="F:oxidoreductase activity"/>
    <property type="evidence" value="ECO:0007669"/>
    <property type="project" value="TreeGrafter"/>
</dbReference>
<evidence type="ECO:0000313" key="9">
    <source>
        <dbReference type="EMBL" id="CAE0489847.1"/>
    </source>
</evidence>
<keyword evidence="5" id="KW-0712">Selenocysteine</keyword>
<gene>
    <name evidence="9" type="ORF">DTER00134_LOCUS4918</name>
</gene>
<evidence type="ECO:0000256" key="4">
    <source>
        <dbReference type="ARBA" id="ARBA00022824"/>
    </source>
</evidence>
<name>A0A7S3VJJ7_DUNTE</name>
<dbReference type="InterPro" id="IPR036249">
    <property type="entry name" value="Thioredoxin-like_sf"/>
</dbReference>
<dbReference type="EMBL" id="HBIP01008947">
    <property type="protein sequence ID" value="CAE0489847.1"/>
    <property type="molecule type" value="Transcribed_RNA"/>
</dbReference>
<comment type="subcellular location">
    <subcellularLocation>
        <location evidence="1">Endoplasmic reticulum lumen</location>
    </subcellularLocation>
</comment>